<sequence>MSPSSCSKLSSTGPRSACTMKRKLLPVLPMGSPALSTTCLTWFRGQHLPSLVASSTASMATLTITVLMIQAAMPVLSRLPPARTSSGLMSVLELQALWCHVLCLIISSKPFPMV</sequence>
<proteinExistence type="predicted"/>
<organism evidence="1">
    <name type="scientific">Opuntia streptacantha</name>
    <name type="common">Prickly pear cactus</name>
    <name type="synonym">Opuntia cardona</name>
    <dbReference type="NCBI Taxonomy" id="393608"/>
    <lineage>
        <taxon>Eukaryota</taxon>
        <taxon>Viridiplantae</taxon>
        <taxon>Streptophyta</taxon>
        <taxon>Embryophyta</taxon>
        <taxon>Tracheophyta</taxon>
        <taxon>Spermatophyta</taxon>
        <taxon>Magnoliopsida</taxon>
        <taxon>eudicotyledons</taxon>
        <taxon>Gunneridae</taxon>
        <taxon>Pentapetalae</taxon>
        <taxon>Caryophyllales</taxon>
        <taxon>Cactineae</taxon>
        <taxon>Cactaceae</taxon>
        <taxon>Opuntioideae</taxon>
        <taxon>Opuntia</taxon>
    </lineage>
</organism>
<dbReference type="EMBL" id="GISG01153065">
    <property type="protein sequence ID" value="MBA4647939.1"/>
    <property type="molecule type" value="Transcribed_RNA"/>
</dbReference>
<evidence type="ECO:0000313" key="1">
    <source>
        <dbReference type="EMBL" id="MBA4647939.1"/>
    </source>
</evidence>
<dbReference type="AlphaFoldDB" id="A0A7C8ZNU8"/>
<name>A0A7C8ZNU8_OPUST</name>
<accession>A0A7C8ZNU8</accession>
<protein>
    <submittedName>
        <fullName evidence="1">Uncharacterized protein</fullName>
    </submittedName>
</protein>
<reference evidence="1" key="2">
    <citation type="submission" date="2020-07" db="EMBL/GenBank/DDBJ databases">
        <authorList>
            <person name="Vera ALvarez R."/>
            <person name="Arias-Moreno D.M."/>
            <person name="Jimenez-Jacinto V."/>
            <person name="Jimenez-Bremont J.F."/>
            <person name="Swaminathan K."/>
            <person name="Moose S.P."/>
            <person name="Guerrero-Gonzalez M.L."/>
            <person name="Marino-Ramirez L."/>
            <person name="Landsman D."/>
            <person name="Rodriguez-Kessler M."/>
            <person name="Delgado-Sanchez P."/>
        </authorList>
    </citation>
    <scope>NUCLEOTIDE SEQUENCE</scope>
    <source>
        <tissue evidence="1">Cladode</tissue>
    </source>
</reference>
<reference evidence="1" key="1">
    <citation type="journal article" date="2013" name="J. Plant Res.">
        <title>Effect of fungi and light on seed germination of three Opuntia species from semiarid lands of central Mexico.</title>
        <authorList>
            <person name="Delgado-Sanchez P."/>
            <person name="Jimenez-Bremont J.F."/>
            <person name="Guerrero-Gonzalez Mde L."/>
            <person name="Flores J."/>
        </authorList>
    </citation>
    <scope>NUCLEOTIDE SEQUENCE</scope>
    <source>
        <tissue evidence="1">Cladode</tissue>
    </source>
</reference>